<reference evidence="1 2" key="1">
    <citation type="submission" date="2024-06" db="EMBL/GenBank/DDBJ databases">
        <title>A chromosome level genome sequence of Diviner's sage (Salvia divinorum).</title>
        <authorList>
            <person name="Ford S.A."/>
            <person name="Ro D.-K."/>
            <person name="Ness R.W."/>
            <person name="Phillips M.A."/>
        </authorList>
    </citation>
    <scope>NUCLEOTIDE SEQUENCE [LARGE SCALE GENOMIC DNA]</scope>
    <source>
        <strain evidence="1">SAF-2024a</strain>
        <tissue evidence="1">Leaf</tissue>
    </source>
</reference>
<accession>A0ABD1FQU8</accession>
<proteinExistence type="predicted"/>
<evidence type="ECO:0000313" key="1">
    <source>
        <dbReference type="EMBL" id="KAL1534199.1"/>
    </source>
</evidence>
<organism evidence="1 2">
    <name type="scientific">Salvia divinorum</name>
    <name type="common">Maria pastora</name>
    <name type="synonym">Diviner's sage</name>
    <dbReference type="NCBI Taxonomy" id="28513"/>
    <lineage>
        <taxon>Eukaryota</taxon>
        <taxon>Viridiplantae</taxon>
        <taxon>Streptophyta</taxon>
        <taxon>Embryophyta</taxon>
        <taxon>Tracheophyta</taxon>
        <taxon>Spermatophyta</taxon>
        <taxon>Magnoliopsida</taxon>
        <taxon>eudicotyledons</taxon>
        <taxon>Gunneridae</taxon>
        <taxon>Pentapetalae</taxon>
        <taxon>asterids</taxon>
        <taxon>lamiids</taxon>
        <taxon>Lamiales</taxon>
        <taxon>Lamiaceae</taxon>
        <taxon>Nepetoideae</taxon>
        <taxon>Mentheae</taxon>
        <taxon>Salviinae</taxon>
        <taxon>Salvia</taxon>
        <taxon>Salvia subgen. Calosphace</taxon>
    </lineage>
</organism>
<dbReference type="AlphaFoldDB" id="A0ABD1FQU8"/>
<comment type="caution">
    <text evidence="1">The sequence shown here is derived from an EMBL/GenBank/DDBJ whole genome shotgun (WGS) entry which is preliminary data.</text>
</comment>
<dbReference type="Proteomes" id="UP001567538">
    <property type="component" value="Unassembled WGS sequence"/>
</dbReference>
<dbReference type="PANTHER" id="PTHR33872">
    <property type="entry name" value="DNA POLYMERASE EPSILON CATALYTIC SUBUNIT A"/>
    <property type="match status" value="1"/>
</dbReference>
<dbReference type="EMBL" id="JBEAFC010000012">
    <property type="protein sequence ID" value="KAL1534199.1"/>
    <property type="molecule type" value="Genomic_DNA"/>
</dbReference>
<sequence>MVAQCVTNEEIARYWNQRRRLEEDHLFAAVKAAARLRARNLSEDDYLRFKESSTVVEDEKSESAVAKDWWTKSKYAYLNQPSMDHPRRRSDHFHLLPPQYSFTFKSASLLKFISPAA</sequence>
<dbReference type="PANTHER" id="PTHR33872:SF7">
    <property type="entry name" value="OSJNBA0084K11.10-LIKE PROTEIN"/>
    <property type="match status" value="1"/>
</dbReference>
<keyword evidence="2" id="KW-1185">Reference proteome</keyword>
<name>A0ABD1FQU8_SALDI</name>
<gene>
    <name evidence="1" type="ORF">AAHA92_30409</name>
</gene>
<protein>
    <submittedName>
        <fullName evidence="1">Uncharacterized protein</fullName>
    </submittedName>
</protein>
<evidence type="ECO:0000313" key="2">
    <source>
        <dbReference type="Proteomes" id="UP001567538"/>
    </source>
</evidence>